<reference evidence="1" key="1">
    <citation type="submission" date="2019-02" db="EMBL/GenBank/DDBJ databases">
        <authorList>
            <person name="Gruber-Vodicka R. H."/>
            <person name="Seah K. B. B."/>
        </authorList>
    </citation>
    <scope>NUCLEOTIDE SEQUENCE</scope>
    <source>
        <strain evidence="1">BECK_BZ106</strain>
    </source>
</reference>
<sequence length="93" mass="10709">MQNMLVLRARAQREWARIGYRFGQDFYFKAEREINKTPTPTAGSASNRALIACLQTNMLVTTVFANIPAYGLCCSPKENLFFRAQSRKKLRIF</sequence>
<name>A0A450TLF9_9GAMM</name>
<proteinExistence type="predicted"/>
<organism evidence="1">
    <name type="scientific">Candidatus Kentrum sp. FW</name>
    <dbReference type="NCBI Taxonomy" id="2126338"/>
    <lineage>
        <taxon>Bacteria</taxon>
        <taxon>Pseudomonadati</taxon>
        <taxon>Pseudomonadota</taxon>
        <taxon>Gammaproteobacteria</taxon>
        <taxon>Candidatus Kentrum</taxon>
    </lineage>
</organism>
<dbReference type="EMBL" id="CAADFD010000146">
    <property type="protein sequence ID" value="VFJ68561.1"/>
    <property type="molecule type" value="Genomic_DNA"/>
</dbReference>
<accession>A0A450TLF9</accession>
<gene>
    <name evidence="1" type="ORF">BECKFW1821B_GA0114236_11466</name>
</gene>
<dbReference type="AlphaFoldDB" id="A0A450TLF9"/>
<protein>
    <submittedName>
        <fullName evidence="1">Uncharacterized protein</fullName>
    </submittedName>
</protein>
<evidence type="ECO:0000313" key="1">
    <source>
        <dbReference type="EMBL" id="VFJ68561.1"/>
    </source>
</evidence>